<dbReference type="SUPFAM" id="SSF55347">
    <property type="entry name" value="Glyceraldehyde-3-phosphate dehydrogenase-like, C-terminal domain"/>
    <property type="match status" value="1"/>
</dbReference>
<dbReference type="Pfam" id="PF22725">
    <property type="entry name" value="GFO_IDH_MocA_C3"/>
    <property type="match status" value="1"/>
</dbReference>
<dbReference type="InterPro" id="IPR055170">
    <property type="entry name" value="GFO_IDH_MocA-like_dom"/>
</dbReference>
<protein>
    <submittedName>
        <fullName evidence="5">Gfo/Idh/MocA family oxidoreductase</fullName>
    </submittedName>
</protein>
<evidence type="ECO:0000256" key="1">
    <source>
        <dbReference type="ARBA" id="ARBA00010928"/>
    </source>
</evidence>
<dbReference type="PANTHER" id="PTHR22604">
    <property type="entry name" value="OXIDOREDUCTASES"/>
    <property type="match status" value="1"/>
</dbReference>
<dbReference type="SUPFAM" id="SSF51735">
    <property type="entry name" value="NAD(P)-binding Rossmann-fold domains"/>
    <property type="match status" value="1"/>
</dbReference>
<name>A0A9D1XLP2_9FIRM</name>
<dbReference type="PANTHER" id="PTHR22604:SF105">
    <property type="entry name" value="TRANS-1,2-DIHYDROBENZENE-1,2-DIOL DEHYDROGENASE"/>
    <property type="match status" value="1"/>
</dbReference>
<comment type="caution">
    <text evidence="5">The sequence shown here is derived from an EMBL/GenBank/DDBJ whole genome shotgun (WGS) entry which is preliminary data.</text>
</comment>
<keyword evidence="2" id="KW-0560">Oxidoreductase</keyword>
<evidence type="ECO:0000313" key="5">
    <source>
        <dbReference type="EMBL" id="HIX81555.1"/>
    </source>
</evidence>
<feature type="domain" description="GFO/IDH/MocA-like oxidoreductase" evidence="4">
    <location>
        <begin position="138"/>
        <end position="241"/>
    </location>
</feature>
<dbReference type="InterPro" id="IPR036291">
    <property type="entry name" value="NAD(P)-bd_dom_sf"/>
</dbReference>
<dbReference type="GO" id="GO:0000166">
    <property type="term" value="F:nucleotide binding"/>
    <property type="evidence" value="ECO:0007669"/>
    <property type="project" value="InterPro"/>
</dbReference>
<dbReference type="Pfam" id="PF01408">
    <property type="entry name" value="GFO_IDH_MocA"/>
    <property type="match status" value="1"/>
</dbReference>
<dbReference type="InterPro" id="IPR050984">
    <property type="entry name" value="Gfo/Idh/MocA_domain"/>
</dbReference>
<evidence type="ECO:0000259" key="3">
    <source>
        <dbReference type="Pfam" id="PF01408"/>
    </source>
</evidence>
<reference evidence="5" key="1">
    <citation type="journal article" date="2021" name="PeerJ">
        <title>Extensive microbial diversity within the chicken gut microbiome revealed by metagenomics and culture.</title>
        <authorList>
            <person name="Gilroy R."/>
            <person name="Ravi A."/>
            <person name="Getino M."/>
            <person name="Pursley I."/>
            <person name="Horton D.L."/>
            <person name="Alikhan N.F."/>
            <person name="Baker D."/>
            <person name="Gharbi K."/>
            <person name="Hall N."/>
            <person name="Watson M."/>
            <person name="Adriaenssens E.M."/>
            <person name="Foster-Nyarko E."/>
            <person name="Jarju S."/>
            <person name="Secka A."/>
            <person name="Antonio M."/>
            <person name="Oren A."/>
            <person name="Chaudhuri R.R."/>
            <person name="La Ragione R."/>
            <person name="Hildebrand F."/>
            <person name="Pallen M.J."/>
        </authorList>
    </citation>
    <scope>NUCLEOTIDE SEQUENCE</scope>
    <source>
        <strain evidence="5">ChiGjej1B1-14440</strain>
    </source>
</reference>
<dbReference type="EMBL" id="DXET01000139">
    <property type="protein sequence ID" value="HIX81555.1"/>
    <property type="molecule type" value="Genomic_DNA"/>
</dbReference>
<proteinExistence type="inferred from homology"/>
<dbReference type="GO" id="GO:0016491">
    <property type="term" value="F:oxidoreductase activity"/>
    <property type="evidence" value="ECO:0007669"/>
    <property type="project" value="UniProtKB-KW"/>
</dbReference>
<feature type="domain" description="Gfo/Idh/MocA-like oxidoreductase N-terminal" evidence="3">
    <location>
        <begin position="1"/>
        <end position="109"/>
    </location>
</feature>
<accession>A0A9D1XLP2</accession>
<organism evidence="5 6">
    <name type="scientific">Candidatus Erysipelatoclostridium merdavium</name>
    <dbReference type="NCBI Taxonomy" id="2838566"/>
    <lineage>
        <taxon>Bacteria</taxon>
        <taxon>Bacillati</taxon>
        <taxon>Bacillota</taxon>
        <taxon>Erysipelotrichia</taxon>
        <taxon>Erysipelotrichales</taxon>
        <taxon>Erysipelotrichales incertae sedis</taxon>
    </lineage>
</organism>
<dbReference type="InterPro" id="IPR000683">
    <property type="entry name" value="Gfo/Idh/MocA-like_OxRdtase_N"/>
</dbReference>
<reference evidence="5" key="2">
    <citation type="submission" date="2021-04" db="EMBL/GenBank/DDBJ databases">
        <authorList>
            <person name="Gilroy R."/>
        </authorList>
    </citation>
    <scope>NUCLEOTIDE SEQUENCE</scope>
    <source>
        <strain evidence="5">ChiGjej1B1-14440</strain>
    </source>
</reference>
<sequence>MRFGIIGFGNIARKFVKSIENTSDGSIYAIGSFSISNDDEYLIKHPEVKVYHDYDMLLSDENIDAVYIALPHYYHLEWIIKALNNHKAVLSEKPIVLNSQDIDQIKDAVYCNNGYCLEAFKTKFNDGFQALKKDLSLIGEIKSIEANFCFDAMNSRKDSYLFDPKQGGALNDVGSYVIGFILGLVDSSIDKIETKMKIENEIELEFKTHLYFKNGIIGIGEGSIDYNKERYALIKGTNGEIYIPNYNRIIDYTIKTNDSTINRHYPITGDDMTMEIQALIDDVKNNKNENEIHSLNDSKYLIETIEKIRKSIK</sequence>
<evidence type="ECO:0000256" key="2">
    <source>
        <dbReference type="ARBA" id="ARBA00023002"/>
    </source>
</evidence>
<evidence type="ECO:0000259" key="4">
    <source>
        <dbReference type="Pfam" id="PF22725"/>
    </source>
</evidence>
<evidence type="ECO:0000313" key="6">
    <source>
        <dbReference type="Proteomes" id="UP000886724"/>
    </source>
</evidence>
<dbReference type="Gene3D" id="3.40.50.720">
    <property type="entry name" value="NAD(P)-binding Rossmann-like Domain"/>
    <property type="match status" value="1"/>
</dbReference>
<dbReference type="Proteomes" id="UP000886724">
    <property type="component" value="Unassembled WGS sequence"/>
</dbReference>
<gene>
    <name evidence="5" type="ORF">H9980_06245</name>
</gene>
<dbReference type="Gene3D" id="3.30.360.10">
    <property type="entry name" value="Dihydrodipicolinate Reductase, domain 2"/>
    <property type="match status" value="1"/>
</dbReference>
<comment type="similarity">
    <text evidence="1">Belongs to the Gfo/Idh/MocA family.</text>
</comment>
<dbReference type="AlphaFoldDB" id="A0A9D1XLP2"/>